<keyword evidence="1" id="KW-0813">Transport</keyword>
<keyword evidence="2" id="KW-0812">Transmembrane</keyword>
<feature type="transmembrane region" description="Helical" evidence="2">
    <location>
        <begin position="274"/>
        <end position="293"/>
    </location>
</feature>
<proteinExistence type="inferred from homology"/>
<evidence type="ECO:0000313" key="4">
    <source>
        <dbReference type="Proteomes" id="UP000002745"/>
    </source>
</evidence>
<dbReference type="HOGENOM" id="CLU_041211_0_1_5"/>
<dbReference type="KEGG" id="hba:Hbal_1529"/>
<dbReference type="GO" id="GO:0005886">
    <property type="term" value="C:plasma membrane"/>
    <property type="evidence" value="ECO:0007669"/>
    <property type="project" value="UniProtKB-UniRule"/>
</dbReference>
<name>C6XJC2_HIRBI</name>
<dbReference type="STRING" id="582402.Hbal_1529"/>
<keyword evidence="2" id="KW-1133">Transmembrane helix</keyword>
<feature type="transmembrane region" description="Helical" evidence="2">
    <location>
        <begin position="21"/>
        <end position="46"/>
    </location>
</feature>
<sequence>MAYRFLKLGNYTLTASIKKIVEFELAGIAIVPFGIMAILSAIFLISGHIQEAGLPGAFALMWSVGFVLYSIGEKLPIWKEYAGGGLIMAFLGSAVLVHFGVIPKEESEFLTASVIDNRFLYLLLVGLVAGTILSVDRKSLMRSVVGLVPVIFFAISGAVVLGVLIGWFFQVEPARIVTHYVLPIMGGGNGAGAIPMSEIYADATGENGAKYYGFAISVLTIANMVAILMASVLNKIGQAFPAWTGNGKLSDDENFQELAPATENSEPTKEMSTLSALFFTVAMLLLAMLLYSLFPQVHLFAWAVLIFVFLNVSDLLPKSLVSALALVNEWGMRTFIVLVLVAVGLMTDLNDLITAFSIQNVVISAAIVIGASLGAGLSARLFKFFPIEAAIAAGLCMANRGGSGDLEVLGASKRMALYPFAQISSRIGGGIVLFLAGYLFSILL</sequence>
<dbReference type="eggNOG" id="COG3493">
    <property type="taxonomic scope" value="Bacteria"/>
</dbReference>
<organism evidence="3 4">
    <name type="scientific">Hirschia baltica (strain ATCC 49814 / DSM 5838 / IFAM 1418)</name>
    <dbReference type="NCBI Taxonomy" id="582402"/>
    <lineage>
        <taxon>Bacteria</taxon>
        <taxon>Pseudomonadati</taxon>
        <taxon>Pseudomonadota</taxon>
        <taxon>Alphaproteobacteria</taxon>
        <taxon>Hyphomonadales</taxon>
        <taxon>Hyphomonadaceae</taxon>
        <taxon>Hirschia</taxon>
    </lineage>
</organism>
<dbReference type="PANTHER" id="PTHR40033">
    <property type="entry name" value="NA(+)-MALATE SYMPORTER"/>
    <property type="match status" value="1"/>
</dbReference>
<accession>C6XJC2</accession>
<keyword evidence="1 2" id="KW-0472">Membrane</keyword>
<gene>
    <name evidence="3" type="ordered locus">Hbal_1529</name>
</gene>
<keyword evidence="4" id="KW-1185">Reference proteome</keyword>
<evidence type="ECO:0000256" key="1">
    <source>
        <dbReference type="PIRNR" id="PIRNR005348"/>
    </source>
</evidence>
<reference evidence="4" key="1">
    <citation type="journal article" date="2011" name="J. Bacteriol.">
        <title>Genome sequences of eight morphologically diverse alphaproteobacteria.</title>
        <authorList>
            <consortium name="US DOE Joint Genome Institute"/>
            <person name="Brown P.J."/>
            <person name="Kysela D.T."/>
            <person name="Buechlein A."/>
            <person name="Hemmerich C."/>
            <person name="Brun Y.V."/>
        </authorList>
    </citation>
    <scope>NUCLEOTIDE SEQUENCE [LARGE SCALE GENOMIC DNA]</scope>
    <source>
        <strain evidence="4">ATCC 49814 / DSM 5838 / IFAM 1418</strain>
    </source>
</reference>
<feature type="transmembrane region" description="Helical" evidence="2">
    <location>
        <begin position="147"/>
        <end position="169"/>
    </location>
</feature>
<feature type="transmembrane region" description="Helical" evidence="2">
    <location>
        <begin position="81"/>
        <end position="99"/>
    </location>
</feature>
<feature type="transmembrane region" description="Helical" evidence="2">
    <location>
        <begin position="211"/>
        <end position="233"/>
    </location>
</feature>
<dbReference type="Pfam" id="PF03390">
    <property type="entry name" value="2HCT"/>
    <property type="match status" value="1"/>
</dbReference>
<dbReference type="GO" id="GO:0008514">
    <property type="term" value="F:organic anion transmembrane transporter activity"/>
    <property type="evidence" value="ECO:0007669"/>
    <property type="project" value="InterPro"/>
</dbReference>
<dbReference type="PANTHER" id="PTHR40033:SF1">
    <property type="entry name" value="CITRATE-SODIUM SYMPORTER"/>
    <property type="match status" value="1"/>
</dbReference>
<feature type="transmembrane region" description="Helical" evidence="2">
    <location>
        <begin position="52"/>
        <end position="69"/>
    </location>
</feature>
<dbReference type="InterPro" id="IPR004679">
    <property type="entry name" value="2-OHcarboxylate_transport"/>
</dbReference>
<comment type="similarity">
    <text evidence="1">Belongs to the 2-hydroxycarboxylate transporter (2-HCT) (TC 2.A.24) family.</text>
</comment>
<feature type="transmembrane region" description="Helical" evidence="2">
    <location>
        <begin position="323"/>
        <end position="346"/>
    </location>
</feature>
<dbReference type="Proteomes" id="UP000002745">
    <property type="component" value="Chromosome"/>
</dbReference>
<feature type="transmembrane region" description="Helical" evidence="2">
    <location>
        <begin position="119"/>
        <end position="135"/>
    </location>
</feature>
<dbReference type="GO" id="GO:0015293">
    <property type="term" value="F:symporter activity"/>
    <property type="evidence" value="ECO:0007669"/>
    <property type="project" value="UniProtKB-UniRule"/>
</dbReference>
<protein>
    <submittedName>
        <fullName evidence="3">Citrate carrier protein</fullName>
    </submittedName>
</protein>
<dbReference type="AlphaFoldDB" id="C6XJC2"/>
<feature type="transmembrane region" description="Helical" evidence="2">
    <location>
        <begin position="352"/>
        <end position="377"/>
    </location>
</feature>
<dbReference type="PIRSF" id="PIRSF005348">
    <property type="entry name" value="YxkH"/>
    <property type="match status" value="1"/>
</dbReference>
<dbReference type="EMBL" id="CP001678">
    <property type="protein sequence ID" value="ACT59217.1"/>
    <property type="molecule type" value="Genomic_DNA"/>
</dbReference>
<feature type="transmembrane region" description="Helical" evidence="2">
    <location>
        <begin position="423"/>
        <end position="443"/>
    </location>
</feature>
<evidence type="ECO:0000256" key="2">
    <source>
        <dbReference type="SAM" id="Phobius"/>
    </source>
</evidence>
<keyword evidence="1" id="KW-0769">Symport</keyword>
<feature type="transmembrane region" description="Helical" evidence="2">
    <location>
        <begin position="299"/>
        <end position="316"/>
    </location>
</feature>
<evidence type="ECO:0000313" key="3">
    <source>
        <dbReference type="EMBL" id="ACT59217.1"/>
    </source>
</evidence>